<evidence type="ECO:0000259" key="5">
    <source>
        <dbReference type="Pfam" id="PF08240"/>
    </source>
</evidence>
<dbReference type="GO" id="GO:0008270">
    <property type="term" value="F:zinc ion binding"/>
    <property type="evidence" value="ECO:0007669"/>
    <property type="project" value="InterPro"/>
</dbReference>
<dbReference type="InterPro" id="IPR036291">
    <property type="entry name" value="NAD(P)-bd_dom_sf"/>
</dbReference>
<protein>
    <submittedName>
        <fullName evidence="6">Unannotated protein</fullName>
    </submittedName>
</protein>
<evidence type="ECO:0000256" key="3">
    <source>
        <dbReference type="ARBA" id="ARBA00023002"/>
    </source>
</evidence>
<dbReference type="Gene3D" id="3.40.50.720">
    <property type="entry name" value="NAD(P)-binding Rossmann-like Domain"/>
    <property type="match status" value="1"/>
</dbReference>
<evidence type="ECO:0000313" key="6">
    <source>
        <dbReference type="EMBL" id="CAB4891114.1"/>
    </source>
</evidence>
<dbReference type="InterPro" id="IPR002328">
    <property type="entry name" value="ADH_Zn_CS"/>
</dbReference>
<sequence>MLVGLVTAQRRFEMVEVPEPEPRPGTAVVHITRCGICGTDLHGFLSADPYNPAICGHEWVGSVSALGSGVTNVVEGDRVIAGIAPACGACAECRSGRSAYCVPAFLGMIGRGPLAAAHGGFAPRISIDALRLIGVPAGLCDDEAAMVEPTTVALHAVLRTRPRSDDTVVVQGCGPIGLLTLQCIRALGAGRVIAVEPDQHRRQLALASGADAVMTPDEALD</sequence>
<accession>A0A6J7FC39</accession>
<dbReference type="SUPFAM" id="SSF51735">
    <property type="entry name" value="NAD(P)-binding Rossmann-fold domains"/>
    <property type="match status" value="1"/>
</dbReference>
<dbReference type="Pfam" id="PF00107">
    <property type="entry name" value="ADH_zinc_N"/>
    <property type="match status" value="1"/>
</dbReference>
<dbReference type="InterPro" id="IPR013149">
    <property type="entry name" value="ADH-like_C"/>
</dbReference>
<evidence type="ECO:0000256" key="2">
    <source>
        <dbReference type="ARBA" id="ARBA00022833"/>
    </source>
</evidence>
<dbReference type="InterPro" id="IPR050129">
    <property type="entry name" value="Zn_alcohol_dh"/>
</dbReference>
<name>A0A6J7FC39_9ZZZZ</name>
<feature type="domain" description="Alcohol dehydrogenase-like N-terminal" evidence="5">
    <location>
        <begin position="24"/>
        <end position="136"/>
    </location>
</feature>
<evidence type="ECO:0000256" key="1">
    <source>
        <dbReference type="ARBA" id="ARBA00022723"/>
    </source>
</evidence>
<dbReference type="InterPro" id="IPR011032">
    <property type="entry name" value="GroES-like_sf"/>
</dbReference>
<feature type="domain" description="Alcohol dehydrogenase-like C-terminal" evidence="4">
    <location>
        <begin position="175"/>
        <end position="218"/>
    </location>
</feature>
<dbReference type="InterPro" id="IPR013154">
    <property type="entry name" value="ADH-like_N"/>
</dbReference>
<keyword evidence="3" id="KW-0560">Oxidoreductase</keyword>
<dbReference type="GO" id="GO:0016491">
    <property type="term" value="F:oxidoreductase activity"/>
    <property type="evidence" value="ECO:0007669"/>
    <property type="project" value="UniProtKB-KW"/>
</dbReference>
<dbReference type="SUPFAM" id="SSF50129">
    <property type="entry name" value="GroES-like"/>
    <property type="match status" value="1"/>
</dbReference>
<gene>
    <name evidence="6" type="ORF">UFOPK3376_02842</name>
</gene>
<reference evidence="6" key="1">
    <citation type="submission" date="2020-05" db="EMBL/GenBank/DDBJ databases">
        <authorList>
            <person name="Chiriac C."/>
            <person name="Salcher M."/>
            <person name="Ghai R."/>
            <person name="Kavagutti S V."/>
        </authorList>
    </citation>
    <scope>NUCLEOTIDE SEQUENCE</scope>
</reference>
<keyword evidence="2" id="KW-0862">Zinc</keyword>
<dbReference type="Pfam" id="PF08240">
    <property type="entry name" value="ADH_N"/>
    <property type="match status" value="1"/>
</dbReference>
<dbReference type="PANTHER" id="PTHR43401:SF2">
    <property type="entry name" value="L-THREONINE 3-DEHYDROGENASE"/>
    <property type="match status" value="1"/>
</dbReference>
<dbReference type="AlphaFoldDB" id="A0A6J7FC39"/>
<dbReference type="PANTHER" id="PTHR43401">
    <property type="entry name" value="L-THREONINE 3-DEHYDROGENASE"/>
    <property type="match status" value="1"/>
</dbReference>
<keyword evidence="1" id="KW-0479">Metal-binding</keyword>
<dbReference type="Gene3D" id="3.90.180.10">
    <property type="entry name" value="Medium-chain alcohol dehydrogenases, catalytic domain"/>
    <property type="match status" value="1"/>
</dbReference>
<proteinExistence type="predicted"/>
<organism evidence="6">
    <name type="scientific">freshwater metagenome</name>
    <dbReference type="NCBI Taxonomy" id="449393"/>
    <lineage>
        <taxon>unclassified sequences</taxon>
        <taxon>metagenomes</taxon>
        <taxon>ecological metagenomes</taxon>
    </lineage>
</organism>
<evidence type="ECO:0000259" key="4">
    <source>
        <dbReference type="Pfam" id="PF00107"/>
    </source>
</evidence>
<dbReference type="EMBL" id="CAFBLP010000109">
    <property type="protein sequence ID" value="CAB4891114.1"/>
    <property type="molecule type" value="Genomic_DNA"/>
</dbReference>
<dbReference type="PROSITE" id="PS00059">
    <property type="entry name" value="ADH_ZINC"/>
    <property type="match status" value="1"/>
</dbReference>